<keyword evidence="2 5" id="KW-0560">Oxidoreductase</keyword>
<evidence type="ECO:0000256" key="5">
    <source>
        <dbReference type="PIRNR" id="PIRNR000197"/>
    </source>
</evidence>
<comment type="pathway">
    <text evidence="5">Amino-acid degradation; L-proline degradation into L-glutamate; L-glutamate from L-proline: step 1/2.</text>
</comment>
<comment type="similarity">
    <text evidence="5">In the N-terminal section; belongs to the proline dehydrogenase family.</text>
</comment>
<feature type="active site" evidence="6">
    <location>
        <position position="837"/>
    </location>
</feature>
<dbReference type="Gene3D" id="1.20.5.460">
    <property type="entry name" value="Single helix bin"/>
    <property type="match status" value="1"/>
</dbReference>
<evidence type="ECO:0000259" key="8">
    <source>
        <dbReference type="Pfam" id="PF01619"/>
    </source>
</evidence>
<feature type="domain" description="Proline dehydrogenase PutA" evidence="9">
    <location>
        <begin position="73"/>
        <end position="181"/>
    </location>
</feature>
<comment type="pathway">
    <text evidence="1 5">Amino-acid degradation; L-proline degradation into L-glutamate; L-glutamate from L-proline: step 2/2.</text>
</comment>
<dbReference type="InterPro" id="IPR015590">
    <property type="entry name" value="Aldehyde_DH_dom"/>
</dbReference>
<dbReference type="GO" id="GO:0003700">
    <property type="term" value="F:DNA-binding transcription factor activity"/>
    <property type="evidence" value="ECO:0007669"/>
    <property type="project" value="InterPro"/>
</dbReference>
<dbReference type="PANTHER" id="PTHR42862">
    <property type="entry name" value="DELTA-1-PYRROLINE-5-CARBOXYLATE DEHYDROGENASE 1, ISOFORM A-RELATED"/>
    <property type="match status" value="1"/>
</dbReference>
<keyword evidence="5" id="KW-0804">Transcription</keyword>
<comment type="cofactor">
    <cofactor evidence="5">
        <name>FAD</name>
        <dbReference type="ChEBI" id="CHEBI:57692"/>
    </cofactor>
</comment>
<dbReference type="PIRSF" id="PIRSF000197">
    <property type="entry name" value="Bifunct_PutA"/>
    <property type="match status" value="1"/>
</dbReference>
<dbReference type="InterPro" id="IPR016163">
    <property type="entry name" value="Ald_DH_C"/>
</dbReference>
<dbReference type="Gene3D" id="3.40.309.10">
    <property type="entry name" value="Aldehyde Dehydrogenase, Chain A, domain 2"/>
    <property type="match status" value="1"/>
</dbReference>
<proteinExistence type="inferred from homology"/>
<evidence type="ECO:0000313" key="10">
    <source>
        <dbReference type="EMBL" id="PWD84300.1"/>
    </source>
</evidence>
<dbReference type="GO" id="GO:0003677">
    <property type="term" value="F:DNA binding"/>
    <property type="evidence" value="ECO:0007669"/>
    <property type="project" value="UniProtKB-KW"/>
</dbReference>
<dbReference type="NCBIfam" id="TIGR01238">
    <property type="entry name" value="D1pyr5carbox3"/>
    <property type="match status" value="1"/>
</dbReference>
<evidence type="ECO:0000256" key="6">
    <source>
        <dbReference type="PIRSR" id="PIRSR000197-1"/>
    </source>
</evidence>
<dbReference type="GO" id="GO:0010133">
    <property type="term" value="P:L-proline catabolic process to L-glutamate"/>
    <property type="evidence" value="ECO:0007669"/>
    <property type="project" value="UniProtKB-UniRule"/>
</dbReference>
<dbReference type="Gene3D" id="3.40.605.10">
    <property type="entry name" value="Aldehyde Dehydrogenase, Chain A, domain 1"/>
    <property type="match status" value="1"/>
</dbReference>
<gene>
    <name evidence="10" type="ORF">DC082_01800</name>
</gene>
<keyword evidence="11" id="KW-1185">Reference proteome</keyword>
<reference evidence="10 11" key="1">
    <citation type="journal article" date="2018" name="Genome Announc.">
        <title>Ignatzschineria cameli sp. nov., isolated from necrotic foot tissue of dromedaries (Camelus dromedarius) and associated maggots (Wohlfahrtia species) in Dubai.</title>
        <authorList>
            <person name="Tsang C.C."/>
            <person name="Tang J.Y."/>
            <person name="Fong J.Y."/>
            <person name="Kinne J."/>
            <person name="Lee H.H."/>
            <person name="Joseph M."/>
            <person name="Jose S."/>
            <person name="Schuster R.K."/>
            <person name="Tang Y."/>
            <person name="Sivakumar S."/>
            <person name="Chen J.H."/>
            <person name="Teng J.L."/>
            <person name="Lau S.K."/>
            <person name="Wernery U."/>
            <person name="Woo P.C."/>
        </authorList>
    </citation>
    <scope>NUCLEOTIDE SEQUENCE [LARGE SCALE GENOMIC DNA]</scope>
    <source>
        <strain evidence="10 11">KCTC 22643</strain>
    </source>
</reference>
<organism evidence="10 11">
    <name type="scientific">Ignatzschineria indica</name>
    <dbReference type="NCBI Taxonomy" id="472583"/>
    <lineage>
        <taxon>Bacteria</taxon>
        <taxon>Pseudomonadati</taxon>
        <taxon>Pseudomonadota</taxon>
        <taxon>Gammaproteobacteria</taxon>
        <taxon>Cardiobacteriales</taxon>
        <taxon>Ignatzschineriaceae</taxon>
        <taxon>Ignatzschineria</taxon>
    </lineage>
</organism>
<dbReference type="Proteomes" id="UP000244948">
    <property type="component" value="Unassembled WGS sequence"/>
</dbReference>
<feature type="domain" description="Proline dehydrogenase" evidence="8">
    <location>
        <begin position="191"/>
        <end position="486"/>
    </location>
</feature>
<dbReference type="Pfam" id="PF14850">
    <property type="entry name" value="Pro_dh-DNA_bdg"/>
    <property type="match status" value="1"/>
</dbReference>
<dbReference type="InterPro" id="IPR029041">
    <property type="entry name" value="FAD-linked_oxidoreductase-like"/>
</dbReference>
<keyword evidence="5" id="KW-0805">Transcription regulation</keyword>
<dbReference type="GO" id="GO:0003842">
    <property type="term" value="F:L-glutamate gamma-semialdehyde dehydrogenase activity"/>
    <property type="evidence" value="ECO:0007669"/>
    <property type="project" value="UniProtKB-UniRule"/>
</dbReference>
<feature type="domain" description="Aldehyde dehydrogenase" evidence="7">
    <location>
        <begin position="571"/>
        <end position="1025"/>
    </location>
</feature>
<protein>
    <recommendedName>
        <fullName evidence="5">Bifunctional protein PutA</fullName>
    </recommendedName>
    <domain>
        <recommendedName>
            <fullName evidence="5">Proline dehydrogenase</fullName>
            <ecNumber evidence="5">1.5.5.2</ecNumber>
        </recommendedName>
        <alternativeName>
            <fullName evidence="5">Proline oxidase</fullName>
        </alternativeName>
    </domain>
    <domain>
        <recommendedName>
            <fullName evidence="5">Delta-1-pyrroline-5-carboxylate dehydrogenase</fullName>
            <shortName evidence="5">P5C dehydrogenase</shortName>
            <ecNumber evidence="5">1.2.1.88</ecNumber>
        </recommendedName>
        <alternativeName>
            <fullName evidence="5">L-glutamate gamma-semialdehyde dehydrogenase</fullName>
        </alternativeName>
    </domain>
</protein>
<keyword evidence="5" id="KW-0642">Proline metabolism</keyword>
<dbReference type="Gene3D" id="3.20.20.220">
    <property type="match status" value="1"/>
</dbReference>
<comment type="caution">
    <text evidence="10">The sequence shown here is derived from an EMBL/GenBank/DDBJ whole genome shotgun (WGS) entry which is preliminary data.</text>
</comment>
<dbReference type="PANTHER" id="PTHR42862:SF1">
    <property type="entry name" value="DELTA-1-PYRROLINE-5-CARBOXYLATE DEHYDROGENASE 2, ISOFORM A-RELATED"/>
    <property type="match status" value="1"/>
</dbReference>
<dbReference type="InterPro" id="IPR025703">
    <property type="entry name" value="Bifunct_PutA"/>
</dbReference>
<dbReference type="CDD" id="cd07125">
    <property type="entry name" value="ALDH_PutA-P5CDH"/>
    <property type="match status" value="1"/>
</dbReference>
<feature type="active site" evidence="6">
    <location>
        <position position="803"/>
    </location>
</feature>
<dbReference type="GO" id="GO:0004657">
    <property type="term" value="F:proline dehydrogenase activity"/>
    <property type="evidence" value="ECO:0007669"/>
    <property type="project" value="UniProtKB-UniRule"/>
</dbReference>
<comment type="catalytic activity">
    <reaction evidence="4 5">
        <text>L-glutamate 5-semialdehyde + NAD(+) + H2O = L-glutamate + NADH + 2 H(+)</text>
        <dbReference type="Rhea" id="RHEA:30235"/>
        <dbReference type="ChEBI" id="CHEBI:15377"/>
        <dbReference type="ChEBI" id="CHEBI:15378"/>
        <dbReference type="ChEBI" id="CHEBI:29985"/>
        <dbReference type="ChEBI" id="CHEBI:57540"/>
        <dbReference type="ChEBI" id="CHEBI:57945"/>
        <dbReference type="ChEBI" id="CHEBI:58066"/>
        <dbReference type="EC" id="1.2.1.88"/>
    </reaction>
</comment>
<dbReference type="Pfam" id="PF00171">
    <property type="entry name" value="Aldedh"/>
    <property type="match status" value="1"/>
</dbReference>
<dbReference type="GO" id="GO:0009898">
    <property type="term" value="C:cytoplasmic side of plasma membrane"/>
    <property type="evidence" value="ECO:0007669"/>
    <property type="project" value="TreeGrafter"/>
</dbReference>
<dbReference type="InterPro" id="IPR002872">
    <property type="entry name" value="Proline_DH_dom"/>
</dbReference>
<dbReference type="AlphaFoldDB" id="A0A2U2AM53"/>
<evidence type="ECO:0000259" key="7">
    <source>
        <dbReference type="Pfam" id="PF00171"/>
    </source>
</evidence>
<evidence type="ECO:0000256" key="2">
    <source>
        <dbReference type="ARBA" id="ARBA00023002"/>
    </source>
</evidence>
<evidence type="ECO:0000256" key="4">
    <source>
        <dbReference type="ARBA" id="ARBA00048142"/>
    </source>
</evidence>
<dbReference type="NCBIfam" id="NF008869">
    <property type="entry name" value="PRK11904.1"/>
    <property type="match status" value="1"/>
</dbReference>
<comment type="similarity">
    <text evidence="5">In the C-terminal section; belongs to the aldehyde dehydrogenase family.</text>
</comment>
<dbReference type="InterPro" id="IPR050485">
    <property type="entry name" value="Proline_metab_enzyme"/>
</dbReference>
<evidence type="ECO:0000259" key="9">
    <source>
        <dbReference type="Pfam" id="PF14850"/>
    </source>
</evidence>
<evidence type="ECO:0000256" key="3">
    <source>
        <dbReference type="ARBA" id="ARBA00023027"/>
    </source>
</evidence>
<dbReference type="Pfam" id="PF01619">
    <property type="entry name" value="Pro_dh"/>
    <property type="match status" value="1"/>
</dbReference>
<keyword evidence="5" id="KW-0285">Flavoprotein</keyword>
<keyword evidence="5" id="KW-0238">DNA-binding</keyword>
<keyword evidence="3 5" id="KW-0520">NAD</keyword>
<evidence type="ECO:0000256" key="1">
    <source>
        <dbReference type="ARBA" id="ARBA00004786"/>
    </source>
</evidence>
<comment type="catalytic activity">
    <reaction evidence="5">
        <text>L-proline + a quinone = (S)-1-pyrroline-5-carboxylate + a quinol + H(+)</text>
        <dbReference type="Rhea" id="RHEA:23784"/>
        <dbReference type="ChEBI" id="CHEBI:15378"/>
        <dbReference type="ChEBI" id="CHEBI:17388"/>
        <dbReference type="ChEBI" id="CHEBI:24646"/>
        <dbReference type="ChEBI" id="CHEBI:60039"/>
        <dbReference type="ChEBI" id="CHEBI:132124"/>
        <dbReference type="EC" id="1.5.5.2"/>
    </reaction>
</comment>
<dbReference type="SUPFAM" id="SSF53720">
    <property type="entry name" value="ALDH-like"/>
    <property type="match status" value="1"/>
</dbReference>
<dbReference type="EMBL" id="QEWR01000002">
    <property type="protein sequence ID" value="PWD84300.1"/>
    <property type="molecule type" value="Genomic_DNA"/>
</dbReference>
<dbReference type="InterPro" id="IPR016160">
    <property type="entry name" value="Ald_DH_CS_CYS"/>
</dbReference>
<evidence type="ECO:0000313" key="11">
    <source>
        <dbReference type="Proteomes" id="UP000244948"/>
    </source>
</evidence>
<dbReference type="EC" id="1.5.5.2" evidence="5"/>
<dbReference type="InterPro" id="IPR005933">
    <property type="entry name" value="PutA_C"/>
</dbReference>
<dbReference type="InterPro" id="IPR016162">
    <property type="entry name" value="Ald_DH_N"/>
</dbReference>
<dbReference type="FunFam" id="3.40.309.10:FF:000005">
    <property type="entry name" value="1-pyrroline-5-carboxylate dehydrogenase 1"/>
    <property type="match status" value="1"/>
</dbReference>
<dbReference type="SUPFAM" id="SSF51730">
    <property type="entry name" value="FAD-linked oxidoreductase"/>
    <property type="match status" value="1"/>
</dbReference>
<dbReference type="RefSeq" id="WP_109235500.1">
    <property type="nucleotide sequence ID" value="NZ_BMXZ01000001.1"/>
</dbReference>
<dbReference type="EC" id="1.2.1.88" evidence="5"/>
<sequence>MLTKILQDQQLPALSPAEFFPLIGKTYLEDEVVCVNRLKESLTFDASTSNKIRQETYSLIKDIRSKPDIESSLDALLREYNLSTKEGLVLMCLAEAYLRIPDKASADAFIKDKLTGIDWESHRGNSDKSLVNFATWGLILTGNIIDVNEASGLFKRVCNKLSEPIIRRATYQAMKVMGKQFVLGETIEEALSNGRKLREGGYTYTFDMLGEAAMTEDDAARYFEDYKQALLAVGKESPLPKSPKPSLSIKLSALHSRYNVANHDLVMSELFECVKKLALLGKEREVEISIDAEEADRLELSLELFEKLLAEEEIAQWGGLGLVVQGYAKHALPTLIWATLLAKAKNTTIPIRLVKGAYWDTEIKDSQVRGLNNFPLFSRKESTDISYLACAKYLLSPMAQNHIKPQFATHNAQTVTAILNISDMAQNPNFEFQRLHGMGEALYNEVIEKRGCSVRIYAPVGKHHDLLPYLVRRLLENGANSSFVHQLVDPEVTIESLVEDPISLLSQYDSIKNPAVIYSDDLYGKRRNSRGLNTNVSSTWDPFAQSYEKFLKQSWRATPIIGGQSITGNPEVESYSPADQSRFVGKVSTATAENVEAAITTLQSAWFDWNALGFEKRAEIIEKFADLLEANREELIALCSLEAGKTIQDGVDEVREAVDFCRYYAVEAKKYQNEILFRSATGERNTLFYSGKGVIACISPWNFPLAIFLGQVVAALVTGNTVLAKPAEATPMIAYRAVELLFDAGLPQSVIALLPGDGKLLGDLFTKDPRVVGVCFTGSTGTAKAINRNLAERDGAIPMLIAETGGQNAMFVDSTALPEQVVRDVLQSAFVSAGQRCSALRVLYLQNEIADRIIELLKGALADYVVGLPFERKTDVSTVIDARAKAGLMEHIEKLTAAGKLIAQAPESPCQNGFYISPVIFEIDSILELEKEQFGPILHIVRYHRDDLPRLLDEVTRSGYGLTMGIHSRNDTFVNDIVERARIGNFYVNRNQVGAVVGVQPFGGMGLSGTGPKAGGPNYLLRFMSEHSLSINTAAIGGDAALFTQAYAVDEGNQSDHPATEERSSSK</sequence>
<accession>A0A2U2AM53</accession>
<dbReference type="InterPro" id="IPR024082">
    <property type="entry name" value="PRODH_PutA_dom_II"/>
</dbReference>
<comment type="function">
    <text evidence="5">Oxidizes proline to glutamate for use as a carbon and nitrogen source.</text>
</comment>
<name>A0A2U2AM53_9GAMM</name>
<dbReference type="SUPFAM" id="SSF81935">
    <property type="entry name" value="N-terminal domain of bifunctional PutA protein"/>
    <property type="match status" value="1"/>
</dbReference>
<dbReference type="InterPro" id="IPR016161">
    <property type="entry name" value="Ald_DH/histidinol_DH"/>
</dbReference>
<keyword evidence="5" id="KW-0274">FAD</keyword>
<dbReference type="InterPro" id="IPR024089">
    <property type="entry name" value="PRODH_PutA_dom_I/II"/>
</dbReference>
<dbReference type="UniPathway" id="UPA00261">
    <property type="reaction ID" value="UER00373"/>
</dbReference>
<keyword evidence="5" id="KW-0678">Repressor</keyword>
<dbReference type="PROSITE" id="PS00070">
    <property type="entry name" value="ALDEHYDE_DEHYDR_CYS"/>
    <property type="match status" value="1"/>
</dbReference>